<dbReference type="Pfam" id="PF11707">
    <property type="entry name" value="Npa1"/>
    <property type="match status" value="1"/>
</dbReference>
<dbReference type="PANTHER" id="PTHR13500:SF0">
    <property type="entry name" value="NUCLEOLAR PRE-RIBOSOMAL-ASSOCIATED PROTEIN 1"/>
    <property type="match status" value="1"/>
</dbReference>
<gene>
    <name evidence="3" type="ORF">POJ06DRAFT_282113</name>
</gene>
<dbReference type="Proteomes" id="UP001217417">
    <property type="component" value="Unassembled WGS sequence"/>
</dbReference>
<dbReference type="RefSeq" id="XP_056043562.1">
    <property type="nucleotide sequence ID" value="XM_056189997.1"/>
</dbReference>
<dbReference type="GO" id="GO:0005730">
    <property type="term" value="C:nucleolus"/>
    <property type="evidence" value="ECO:0007669"/>
    <property type="project" value="TreeGrafter"/>
</dbReference>
<dbReference type="EMBL" id="JARPMG010000006">
    <property type="protein sequence ID" value="KAJ8100112.1"/>
    <property type="molecule type" value="Genomic_DNA"/>
</dbReference>
<evidence type="ECO:0000259" key="2">
    <source>
        <dbReference type="Pfam" id="PF26140"/>
    </source>
</evidence>
<protein>
    <submittedName>
        <fullName evidence="3">Ribosome 60S biogenesis N-terminal-domain-containing protein</fullName>
    </submittedName>
</protein>
<sequence>MSWGRIFKAQGSHIIGLILDDHLKLIYRALYTQRPSSVIPTLQLLQEIVGFERGLLADDTYFAFDFSLAVLPKLLVPLKQPSHLSAHSPGAGYSAKKGKSTQKSTRYYMIELLMTFWKNCSSNARADFLAHRKLIVPWLKSVASDDPEQLADLLHTLYVQAMDTTLPKSTKTSFFTEWVLGRILHICKVIQSLPQSLPISHGPRLSVTYDMIINICTRTECGVRFEDKGWYLPGALDNNEKRKSHRVHNRVLLEFSKMLNPSDRNQEQLLMEIFRSCPEIVAAYTSSNSLRIVSKPTAGFLKWFTLCSKVIALPVPEMLIDSSQVFEFPPAVDIVVENILPSPLTRSILESGMQSQSQLIRNFLLNLQVQALLKLEKVVTVYDSHGWISDKSALLEEIYRRLPDITTVASMATLNTAYDFTLLVSKWLRLYVATFPDISATAKVDLSARMMDIILHVVPSDMSVETSIYLNNMALVLEMRNLLFVQSIVPVPAKFWNKPDYRQYSLLTYLMMFATAVRDREIFAEITGVLEKITSSTYLFQRDFPISPIHILIESLKAIMFKSSQQDSQTIWYLINEAVARCLRSPFKYIDQVKLFSRECSQYPSFSPFLAALIEQWEYLVKSNNQQINGTEFVLRAILRIVVDFCLSAGRGYGL</sequence>
<dbReference type="PANTHER" id="PTHR13500">
    <property type="entry name" value="NUCLEOLAR PRERIBOSOMAL-ASSOCIATED PROTEIN 1"/>
    <property type="match status" value="1"/>
</dbReference>
<accession>A0AAD7QUS4</accession>
<dbReference type="GeneID" id="80885163"/>
<reference evidence="3" key="1">
    <citation type="submission" date="2023-03" db="EMBL/GenBank/DDBJ databases">
        <title>Near-Complete genome sequence of Lipomyces tetrasporous NRRL Y-64009, an oleaginous yeast capable of growing on lignocellulosic hydrolysates.</title>
        <authorList>
            <consortium name="Lawrence Berkeley National Laboratory"/>
            <person name="Jagtap S.S."/>
            <person name="Liu J.-J."/>
            <person name="Walukiewicz H.E."/>
            <person name="Pangilinan J."/>
            <person name="Lipzen A."/>
            <person name="Ahrendt S."/>
            <person name="Koriabine M."/>
            <person name="Cobaugh K."/>
            <person name="Salamov A."/>
            <person name="Yoshinaga Y."/>
            <person name="Ng V."/>
            <person name="Daum C."/>
            <person name="Grigoriev I.V."/>
            <person name="Slininger P.J."/>
            <person name="Dien B.S."/>
            <person name="Jin Y.-S."/>
            <person name="Rao C.V."/>
        </authorList>
    </citation>
    <scope>NUCLEOTIDE SEQUENCE</scope>
    <source>
        <strain evidence="3">NRRL Y-64009</strain>
    </source>
</reference>
<evidence type="ECO:0000259" key="1">
    <source>
        <dbReference type="Pfam" id="PF11707"/>
    </source>
</evidence>
<dbReference type="GO" id="GO:0000463">
    <property type="term" value="P:maturation of LSU-rRNA from tricistronic rRNA transcript (SSU-rRNA, 5.8S rRNA, LSU-rRNA)"/>
    <property type="evidence" value="ECO:0007669"/>
    <property type="project" value="TreeGrafter"/>
</dbReference>
<dbReference type="Pfam" id="PF26140">
    <property type="entry name" value="HEAT_URB1"/>
    <property type="match status" value="1"/>
</dbReference>
<dbReference type="AlphaFoldDB" id="A0AAD7QUS4"/>
<dbReference type="InterPro" id="IPR059018">
    <property type="entry name" value="HEAT_URB1"/>
</dbReference>
<evidence type="ECO:0000313" key="4">
    <source>
        <dbReference type="Proteomes" id="UP001217417"/>
    </source>
</evidence>
<feature type="domain" description="URB1 central HEAT repeat" evidence="2">
    <location>
        <begin position="494"/>
        <end position="636"/>
    </location>
</feature>
<dbReference type="InterPro" id="IPR021714">
    <property type="entry name" value="URB1_N"/>
</dbReference>
<feature type="domain" description="URB1 N-terminal" evidence="1">
    <location>
        <begin position="7"/>
        <end position="297"/>
    </location>
</feature>
<name>A0AAD7QUS4_9ASCO</name>
<dbReference type="GO" id="GO:0000466">
    <property type="term" value="P:maturation of 5.8S rRNA from tricistronic rRNA transcript (SSU-rRNA, 5.8S rRNA, LSU-rRNA)"/>
    <property type="evidence" value="ECO:0007669"/>
    <property type="project" value="TreeGrafter"/>
</dbReference>
<proteinExistence type="predicted"/>
<keyword evidence="4" id="KW-1185">Reference proteome</keyword>
<organism evidence="3 4">
    <name type="scientific">Lipomyces tetrasporus</name>
    <dbReference type="NCBI Taxonomy" id="54092"/>
    <lineage>
        <taxon>Eukaryota</taxon>
        <taxon>Fungi</taxon>
        <taxon>Dikarya</taxon>
        <taxon>Ascomycota</taxon>
        <taxon>Saccharomycotina</taxon>
        <taxon>Lipomycetes</taxon>
        <taxon>Lipomycetales</taxon>
        <taxon>Lipomycetaceae</taxon>
        <taxon>Lipomyces</taxon>
    </lineage>
</organism>
<dbReference type="InterPro" id="IPR039844">
    <property type="entry name" value="URB1"/>
</dbReference>
<evidence type="ECO:0000313" key="3">
    <source>
        <dbReference type="EMBL" id="KAJ8100112.1"/>
    </source>
</evidence>
<comment type="caution">
    <text evidence="3">The sequence shown here is derived from an EMBL/GenBank/DDBJ whole genome shotgun (WGS) entry which is preliminary data.</text>
</comment>